<protein>
    <submittedName>
        <fullName evidence="7">Unannotated protein</fullName>
    </submittedName>
</protein>
<keyword evidence="5 6" id="KW-0472">Membrane</keyword>
<feature type="transmembrane region" description="Helical" evidence="6">
    <location>
        <begin position="147"/>
        <end position="168"/>
    </location>
</feature>
<evidence type="ECO:0000256" key="3">
    <source>
        <dbReference type="ARBA" id="ARBA00022692"/>
    </source>
</evidence>
<evidence type="ECO:0000313" key="7">
    <source>
        <dbReference type="EMBL" id="CAB4633141.1"/>
    </source>
</evidence>
<evidence type="ECO:0000313" key="8">
    <source>
        <dbReference type="EMBL" id="CAB4857158.1"/>
    </source>
</evidence>
<evidence type="ECO:0000256" key="1">
    <source>
        <dbReference type="ARBA" id="ARBA00004651"/>
    </source>
</evidence>
<evidence type="ECO:0000256" key="6">
    <source>
        <dbReference type="SAM" id="Phobius"/>
    </source>
</evidence>
<comment type="subcellular location">
    <subcellularLocation>
        <location evidence="1">Cell membrane</location>
        <topology evidence="1">Multi-pass membrane protein</topology>
    </subcellularLocation>
</comment>
<sequence length="206" mass="21671">MTPIAPAIVSGLFTGLSLIVAIGAQNAFVLRQGLAGKFVLPVALVSAFLDAALIVLGVAGLGALLESVPFLLGLVRWLGAGYLVWFGISSLRKANSGQSMDVSGQGPSTIRTAVIATATFSLLNPHVYLDTVVFLGALAAQFGDNRWWFALGASVASITWFFGLAYGAQALSPYVKNPRFWRVLDTVIALIMFGLAISLILMPLGD</sequence>
<gene>
    <name evidence="7" type="ORF">UFOPK1961_00899</name>
    <name evidence="8" type="ORF">UFOPK3364_00038</name>
</gene>
<accession>A0A6J6J836</accession>
<feature type="transmembrane region" description="Helical" evidence="6">
    <location>
        <begin position="180"/>
        <end position="202"/>
    </location>
</feature>
<evidence type="ECO:0000256" key="4">
    <source>
        <dbReference type="ARBA" id="ARBA00022989"/>
    </source>
</evidence>
<reference evidence="7" key="1">
    <citation type="submission" date="2020-05" db="EMBL/GenBank/DDBJ databases">
        <authorList>
            <person name="Chiriac C."/>
            <person name="Salcher M."/>
            <person name="Ghai R."/>
            <person name="Kavagutti S V."/>
        </authorList>
    </citation>
    <scope>NUCLEOTIDE SEQUENCE</scope>
</reference>
<dbReference type="PANTHER" id="PTHR30086:SF20">
    <property type="entry name" value="ARGININE EXPORTER PROTEIN ARGO-RELATED"/>
    <property type="match status" value="1"/>
</dbReference>
<evidence type="ECO:0000256" key="5">
    <source>
        <dbReference type="ARBA" id="ARBA00023136"/>
    </source>
</evidence>
<keyword evidence="3 6" id="KW-0812">Transmembrane</keyword>
<dbReference type="EMBL" id="CAFBLO010000002">
    <property type="protein sequence ID" value="CAB4857158.1"/>
    <property type="molecule type" value="Genomic_DNA"/>
</dbReference>
<dbReference type="Pfam" id="PF01810">
    <property type="entry name" value="LysE"/>
    <property type="match status" value="1"/>
</dbReference>
<feature type="transmembrane region" description="Helical" evidence="6">
    <location>
        <begin position="42"/>
        <end position="64"/>
    </location>
</feature>
<organism evidence="7">
    <name type="scientific">freshwater metagenome</name>
    <dbReference type="NCBI Taxonomy" id="449393"/>
    <lineage>
        <taxon>unclassified sequences</taxon>
        <taxon>metagenomes</taxon>
        <taxon>ecological metagenomes</taxon>
    </lineage>
</organism>
<dbReference type="InterPro" id="IPR001123">
    <property type="entry name" value="LeuE-type"/>
</dbReference>
<dbReference type="EMBL" id="CAEZVJ010000105">
    <property type="protein sequence ID" value="CAB4633141.1"/>
    <property type="molecule type" value="Genomic_DNA"/>
</dbReference>
<dbReference type="AlphaFoldDB" id="A0A6J6J836"/>
<evidence type="ECO:0000256" key="2">
    <source>
        <dbReference type="ARBA" id="ARBA00022475"/>
    </source>
</evidence>
<name>A0A6J6J836_9ZZZZ</name>
<keyword evidence="2" id="KW-1003">Cell membrane</keyword>
<dbReference type="PANTHER" id="PTHR30086">
    <property type="entry name" value="ARGININE EXPORTER PROTEIN ARGO"/>
    <property type="match status" value="1"/>
</dbReference>
<dbReference type="GO" id="GO:0015171">
    <property type="term" value="F:amino acid transmembrane transporter activity"/>
    <property type="evidence" value="ECO:0007669"/>
    <property type="project" value="TreeGrafter"/>
</dbReference>
<proteinExistence type="predicted"/>
<dbReference type="GO" id="GO:0005886">
    <property type="term" value="C:plasma membrane"/>
    <property type="evidence" value="ECO:0007669"/>
    <property type="project" value="UniProtKB-SubCell"/>
</dbReference>
<feature type="transmembrane region" description="Helical" evidence="6">
    <location>
        <begin position="70"/>
        <end position="88"/>
    </location>
</feature>
<feature type="transmembrane region" description="Helical" evidence="6">
    <location>
        <begin position="6"/>
        <end position="30"/>
    </location>
</feature>
<keyword evidence="4 6" id="KW-1133">Transmembrane helix</keyword>